<dbReference type="GO" id="GO:0032196">
    <property type="term" value="P:transposition"/>
    <property type="evidence" value="ECO:0007669"/>
    <property type="project" value="UniProtKB-KW"/>
</dbReference>
<dbReference type="GO" id="GO:0003723">
    <property type="term" value="F:RNA binding"/>
    <property type="evidence" value="ECO:0007669"/>
    <property type="project" value="UniProtKB-KW"/>
</dbReference>
<keyword evidence="17" id="KW-1185">Reference proteome</keyword>
<dbReference type="GO" id="GO:0046872">
    <property type="term" value="F:metal ion binding"/>
    <property type="evidence" value="ECO:0007669"/>
    <property type="project" value="UniProtKB-KW"/>
</dbReference>
<evidence type="ECO:0000259" key="15">
    <source>
        <dbReference type="PROSITE" id="PS50994"/>
    </source>
</evidence>
<dbReference type="GO" id="GO:0004519">
    <property type="term" value="F:endonuclease activity"/>
    <property type="evidence" value="ECO:0007669"/>
    <property type="project" value="UniProtKB-KW"/>
</dbReference>
<evidence type="ECO:0000256" key="11">
    <source>
        <dbReference type="ARBA" id="ARBA00022932"/>
    </source>
</evidence>
<keyword evidence="11" id="KW-0808">Transferase</keyword>
<keyword evidence="5" id="KW-0255">Endonuclease</keyword>
<evidence type="ECO:0000313" key="17">
    <source>
        <dbReference type="Proteomes" id="UP000765509"/>
    </source>
</evidence>
<comment type="caution">
    <text evidence="16">The sequence shown here is derived from an EMBL/GenBank/DDBJ whole genome shotgun (WGS) entry which is preliminary data.</text>
</comment>
<name>A0A9Q3HD69_9BASI</name>
<evidence type="ECO:0000256" key="3">
    <source>
        <dbReference type="ARBA" id="ARBA00022722"/>
    </source>
</evidence>
<feature type="domain" description="Integrase catalytic" evidence="15">
    <location>
        <begin position="49"/>
        <end position="213"/>
    </location>
</feature>
<dbReference type="Proteomes" id="UP000765509">
    <property type="component" value="Unassembled WGS sequence"/>
</dbReference>
<comment type="catalytic activity">
    <reaction evidence="14">
        <text>DNA(n) + a 2'-deoxyribonucleoside 5'-triphosphate = DNA(n+1) + diphosphate</text>
        <dbReference type="Rhea" id="RHEA:22508"/>
        <dbReference type="Rhea" id="RHEA-COMP:17339"/>
        <dbReference type="Rhea" id="RHEA-COMP:17340"/>
        <dbReference type="ChEBI" id="CHEBI:33019"/>
        <dbReference type="ChEBI" id="CHEBI:61560"/>
        <dbReference type="ChEBI" id="CHEBI:173112"/>
        <dbReference type="EC" id="2.7.7.7"/>
    </reaction>
</comment>
<keyword evidence="4" id="KW-0479">Metal-binding</keyword>
<evidence type="ECO:0000256" key="9">
    <source>
        <dbReference type="ARBA" id="ARBA00022908"/>
    </source>
</evidence>
<evidence type="ECO:0000256" key="7">
    <source>
        <dbReference type="ARBA" id="ARBA00022842"/>
    </source>
</evidence>
<comment type="catalytic activity">
    <reaction evidence="13">
        <text>DNA(n) + a 2'-deoxyribonucleoside 5'-triphosphate = DNA(n+1) + diphosphate</text>
        <dbReference type="Rhea" id="RHEA:22508"/>
        <dbReference type="Rhea" id="RHEA-COMP:17339"/>
        <dbReference type="Rhea" id="RHEA-COMP:17340"/>
        <dbReference type="ChEBI" id="CHEBI:33019"/>
        <dbReference type="ChEBI" id="CHEBI:61560"/>
        <dbReference type="ChEBI" id="CHEBI:173112"/>
        <dbReference type="EC" id="2.7.7.49"/>
    </reaction>
</comment>
<dbReference type="GO" id="GO:0005634">
    <property type="term" value="C:nucleus"/>
    <property type="evidence" value="ECO:0007669"/>
    <property type="project" value="UniProtKB-ARBA"/>
</dbReference>
<keyword evidence="6" id="KW-0378">Hydrolase</keyword>
<evidence type="ECO:0000256" key="8">
    <source>
        <dbReference type="ARBA" id="ARBA00022884"/>
    </source>
</evidence>
<dbReference type="InterPro" id="IPR012337">
    <property type="entry name" value="RNaseH-like_sf"/>
</dbReference>
<organism evidence="16 17">
    <name type="scientific">Austropuccinia psidii MF-1</name>
    <dbReference type="NCBI Taxonomy" id="1389203"/>
    <lineage>
        <taxon>Eukaryota</taxon>
        <taxon>Fungi</taxon>
        <taxon>Dikarya</taxon>
        <taxon>Basidiomycota</taxon>
        <taxon>Pucciniomycotina</taxon>
        <taxon>Pucciniomycetes</taxon>
        <taxon>Pucciniales</taxon>
        <taxon>Sphaerophragmiaceae</taxon>
        <taxon>Austropuccinia</taxon>
    </lineage>
</organism>
<dbReference type="InterPro" id="IPR039537">
    <property type="entry name" value="Retrotran_Ty1/copia-like"/>
</dbReference>
<dbReference type="AlphaFoldDB" id="A0A9Q3HD69"/>
<keyword evidence="3" id="KW-0540">Nuclease</keyword>
<evidence type="ECO:0000256" key="12">
    <source>
        <dbReference type="ARBA" id="ARBA00023172"/>
    </source>
</evidence>
<keyword evidence="9" id="KW-0229">DNA integration</keyword>
<accession>A0A9Q3HD69</accession>
<keyword evidence="1" id="KW-0815">Transposition</keyword>
<evidence type="ECO:0000256" key="14">
    <source>
        <dbReference type="ARBA" id="ARBA00049244"/>
    </source>
</evidence>
<evidence type="ECO:0000256" key="6">
    <source>
        <dbReference type="ARBA" id="ARBA00022801"/>
    </source>
</evidence>
<dbReference type="GO" id="GO:0003887">
    <property type="term" value="F:DNA-directed DNA polymerase activity"/>
    <property type="evidence" value="ECO:0007669"/>
    <property type="project" value="UniProtKB-KW"/>
</dbReference>
<dbReference type="InterPro" id="IPR001584">
    <property type="entry name" value="Integrase_cat-core"/>
</dbReference>
<dbReference type="InterPro" id="IPR036397">
    <property type="entry name" value="RNaseH_sf"/>
</dbReference>
<dbReference type="Gene3D" id="3.30.420.10">
    <property type="entry name" value="Ribonuclease H-like superfamily/Ribonuclease H"/>
    <property type="match status" value="1"/>
</dbReference>
<evidence type="ECO:0000313" key="16">
    <source>
        <dbReference type="EMBL" id="MBW0498324.1"/>
    </source>
</evidence>
<dbReference type="OrthoDB" id="1305140at2759"/>
<dbReference type="GO" id="GO:0015074">
    <property type="term" value="P:DNA integration"/>
    <property type="evidence" value="ECO:0007669"/>
    <property type="project" value="UniProtKB-KW"/>
</dbReference>
<evidence type="ECO:0000256" key="10">
    <source>
        <dbReference type="ARBA" id="ARBA00022918"/>
    </source>
</evidence>
<protein>
    <recommendedName>
        <fullName evidence="15">Integrase catalytic domain-containing protein</fullName>
    </recommendedName>
</protein>
<proteinExistence type="predicted"/>
<gene>
    <name evidence="16" type="ORF">O181_038039</name>
</gene>
<evidence type="ECO:0000256" key="1">
    <source>
        <dbReference type="ARBA" id="ARBA00022578"/>
    </source>
</evidence>
<keyword evidence="2" id="KW-0548">Nucleotidyltransferase</keyword>
<dbReference type="PANTHER" id="PTHR42648:SF11">
    <property type="entry name" value="TRANSPOSON TY4-P GAG-POL POLYPROTEIN"/>
    <property type="match status" value="1"/>
</dbReference>
<dbReference type="GO" id="GO:0016787">
    <property type="term" value="F:hydrolase activity"/>
    <property type="evidence" value="ECO:0007669"/>
    <property type="project" value="UniProtKB-KW"/>
</dbReference>
<keyword evidence="10" id="KW-0695">RNA-directed DNA polymerase</keyword>
<keyword evidence="7" id="KW-0460">Magnesium</keyword>
<dbReference type="PROSITE" id="PS50994">
    <property type="entry name" value="INTEGRASE"/>
    <property type="match status" value="1"/>
</dbReference>
<reference evidence="16" key="1">
    <citation type="submission" date="2021-03" db="EMBL/GenBank/DDBJ databases">
        <title>Draft genome sequence of rust myrtle Austropuccinia psidii MF-1, a brazilian biotype.</title>
        <authorList>
            <person name="Quecine M.C."/>
            <person name="Pachon D.M.R."/>
            <person name="Bonatelli M.L."/>
            <person name="Correr F.H."/>
            <person name="Franceschini L.M."/>
            <person name="Leite T.F."/>
            <person name="Margarido G.R.A."/>
            <person name="Almeida C.A."/>
            <person name="Ferrarezi J.A."/>
            <person name="Labate C.A."/>
        </authorList>
    </citation>
    <scope>NUCLEOTIDE SEQUENCE</scope>
    <source>
        <strain evidence="16">MF-1</strain>
    </source>
</reference>
<dbReference type="GO" id="GO:0006310">
    <property type="term" value="P:DNA recombination"/>
    <property type="evidence" value="ECO:0007669"/>
    <property type="project" value="UniProtKB-KW"/>
</dbReference>
<keyword evidence="8" id="KW-0694">RNA-binding</keyword>
<dbReference type="GO" id="GO:0003964">
    <property type="term" value="F:RNA-directed DNA polymerase activity"/>
    <property type="evidence" value="ECO:0007669"/>
    <property type="project" value="UniProtKB-KW"/>
</dbReference>
<evidence type="ECO:0000256" key="4">
    <source>
        <dbReference type="ARBA" id="ARBA00022723"/>
    </source>
</evidence>
<evidence type="ECO:0000256" key="2">
    <source>
        <dbReference type="ARBA" id="ARBA00022695"/>
    </source>
</evidence>
<evidence type="ECO:0000256" key="13">
    <source>
        <dbReference type="ARBA" id="ARBA00048173"/>
    </source>
</evidence>
<dbReference type="EMBL" id="AVOT02014681">
    <property type="protein sequence ID" value="MBW0498324.1"/>
    <property type="molecule type" value="Genomic_DNA"/>
</dbReference>
<sequence length="217" mass="25371">MDVIWKREDGKRCWRHAGRALHERKDGKQCWEHFGRELHKHKDHKWCWRHVRRALHKRKDGPVTPPSVSGNCYFLTIVGQASSFKIVKFLKKKSEVFENFCIAKRAIENFQNKKLKQLVTDRGGEFVNHNFKRLSDDCGYVHIMAPPETPQNNGFSQRENHTILEKTRCLMIQASLPKNYWADAVSTAVLLLNLSPTASRKNQSPHFLWTNTLPKLE</sequence>
<keyword evidence="12" id="KW-0233">DNA recombination</keyword>
<keyword evidence="11" id="KW-0239">DNA-directed DNA polymerase</keyword>
<evidence type="ECO:0000256" key="5">
    <source>
        <dbReference type="ARBA" id="ARBA00022759"/>
    </source>
</evidence>
<dbReference type="PANTHER" id="PTHR42648">
    <property type="entry name" value="TRANSPOSASE, PUTATIVE-RELATED"/>
    <property type="match status" value="1"/>
</dbReference>
<dbReference type="SUPFAM" id="SSF53098">
    <property type="entry name" value="Ribonuclease H-like"/>
    <property type="match status" value="1"/>
</dbReference>